<reference evidence="2 3" key="1">
    <citation type="submission" date="2021-04" db="EMBL/GenBank/DDBJ databases">
        <title>Draft genome sequence of Paenibacillus cisolokensis, LC2-13A.</title>
        <authorList>
            <person name="Uke A."/>
            <person name="Chhe C."/>
            <person name="Baramee S."/>
            <person name="Kosugi A."/>
        </authorList>
    </citation>
    <scope>NUCLEOTIDE SEQUENCE [LARGE SCALE GENOMIC DNA]</scope>
    <source>
        <strain evidence="2 3">LC2-13A</strain>
    </source>
</reference>
<evidence type="ECO:0000313" key="2">
    <source>
        <dbReference type="EMBL" id="GIQ63043.1"/>
    </source>
</evidence>
<comment type="caution">
    <text evidence="2">The sequence shown here is derived from an EMBL/GenBank/DDBJ whole genome shotgun (WGS) entry which is preliminary data.</text>
</comment>
<sequence length="40" mass="4680">MEKEEKEILTPEEIEEIIRKLESDCSHSSNTGRTERSTED</sequence>
<dbReference type="EMBL" id="BOVJ01000051">
    <property type="protein sequence ID" value="GIQ63043.1"/>
    <property type="molecule type" value="Genomic_DNA"/>
</dbReference>
<dbReference type="Proteomes" id="UP000680304">
    <property type="component" value="Unassembled WGS sequence"/>
</dbReference>
<evidence type="ECO:0000256" key="1">
    <source>
        <dbReference type="SAM" id="MobiDB-lite"/>
    </source>
</evidence>
<name>A0ABQ4N4A3_9BACL</name>
<accession>A0ABQ4N4A3</accession>
<feature type="region of interest" description="Disordered" evidence="1">
    <location>
        <begin position="20"/>
        <end position="40"/>
    </location>
</feature>
<keyword evidence="3" id="KW-1185">Reference proteome</keyword>
<gene>
    <name evidence="2" type="ORF">PACILC2_16110</name>
</gene>
<protein>
    <submittedName>
        <fullName evidence="2">Uncharacterized protein</fullName>
    </submittedName>
</protein>
<proteinExistence type="predicted"/>
<evidence type="ECO:0000313" key="3">
    <source>
        <dbReference type="Proteomes" id="UP000680304"/>
    </source>
</evidence>
<organism evidence="2 3">
    <name type="scientific">Paenibacillus cisolokensis</name>
    <dbReference type="NCBI Taxonomy" id="1658519"/>
    <lineage>
        <taxon>Bacteria</taxon>
        <taxon>Bacillati</taxon>
        <taxon>Bacillota</taxon>
        <taxon>Bacilli</taxon>
        <taxon>Bacillales</taxon>
        <taxon>Paenibacillaceae</taxon>
        <taxon>Paenibacillus</taxon>
    </lineage>
</organism>
<dbReference type="RefSeq" id="WP_256364509.1">
    <property type="nucleotide sequence ID" value="NZ_BOVJ01000051.1"/>
</dbReference>